<name>A0A212L415_9BACT</name>
<dbReference type="EMBL" id="FMJC01000002">
    <property type="protein sequence ID" value="SCM72207.1"/>
    <property type="molecule type" value="Genomic_DNA"/>
</dbReference>
<reference evidence="1" key="1">
    <citation type="submission" date="2016-08" db="EMBL/GenBank/DDBJ databases">
        <authorList>
            <person name="Seilhamer J.J."/>
        </authorList>
    </citation>
    <scope>NUCLEOTIDE SEQUENCE</scope>
    <source>
        <strain evidence="1">86-1</strain>
    </source>
</reference>
<dbReference type="AlphaFoldDB" id="A0A212L415"/>
<gene>
    <name evidence="1" type="ORF">KL86DES1_20462</name>
</gene>
<accession>A0A212L415</accession>
<protein>
    <submittedName>
        <fullName evidence="1">Uncharacterized protein</fullName>
    </submittedName>
</protein>
<evidence type="ECO:0000313" key="1">
    <source>
        <dbReference type="EMBL" id="SCM72207.1"/>
    </source>
</evidence>
<organism evidence="1">
    <name type="scientific">uncultured Desulfovibrio sp</name>
    <dbReference type="NCBI Taxonomy" id="167968"/>
    <lineage>
        <taxon>Bacteria</taxon>
        <taxon>Pseudomonadati</taxon>
        <taxon>Thermodesulfobacteriota</taxon>
        <taxon>Desulfovibrionia</taxon>
        <taxon>Desulfovibrionales</taxon>
        <taxon>Desulfovibrionaceae</taxon>
        <taxon>Desulfovibrio</taxon>
        <taxon>environmental samples</taxon>
    </lineage>
</organism>
<proteinExistence type="predicted"/>
<sequence>MVFALARPPGMAPGQISLERDSMAYMDAFQGAVAVALSVPTRAAAAGAVGTAAGLRRRCHAAAFPLPIKKFVVPY</sequence>